<feature type="domain" description="5'-3' exonuclease" evidence="3">
    <location>
        <begin position="9"/>
        <end position="244"/>
    </location>
</feature>
<keyword evidence="1" id="KW-0540">Nuclease</keyword>
<dbReference type="PANTHER" id="PTHR42646:SF2">
    <property type="entry name" value="5'-3' EXONUCLEASE FAMILY PROTEIN"/>
    <property type="match status" value="1"/>
</dbReference>
<name>A0A6C0JTY0_9ZZZZ</name>
<dbReference type="AlphaFoldDB" id="A0A6C0JTY0"/>
<evidence type="ECO:0000256" key="2">
    <source>
        <dbReference type="ARBA" id="ARBA00022801"/>
    </source>
</evidence>
<proteinExistence type="predicted"/>
<dbReference type="SUPFAM" id="SSF88723">
    <property type="entry name" value="PIN domain-like"/>
    <property type="match status" value="1"/>
</dbReference>
<keyword evidence="2" id="KW-0378">Hydrolase</keyword>
<organism evidence="4">
    <name type="scientific">viral metagenome</name>
    <dbReference type="NCBI Taxonomy" id="1070528"/>
    <lineage>
        <taxon>unclassified sequences</taxon>
        <taxon>metagenomes</taxon>
        <taxon>organismal metagenomes</taxon>
    </lineage>
</organism>
<dbReference type="InterPro" id="IPR038969">
    <property type="entry name" value="FEN"/>
</dbReference>
<dbReference type="Gene3D" id="3.40.50.1010">
    <property type="entry name" value="5'-nuclease"/>
    <property type="match status" value="1"/>
</dbReference>
<dbReference type="GO" id="GO:0017108">
    <property type="term" value="F:5'-flap endonuclease activity"/>
    <property type="evidence" value="ECO:0007669"/>
    <property type="project" value="InterPro"/>
</dbReference>
<sequence length="261" mass="31262">MLITLKKCKPIILIDSSYYVFYRYFATYKWYTMQKKEFDEKTFNESFIKHMSSDIKKLTKKWKTDINNIVFCCDCPRSKIWRNDIYKGYKITRQQNPNFNQNIFNVFKNNIESNNYNIINIDRLEADDIIYLMHCKIKTEHNNIIVITNDNDYLQLLCDGTSIINMQFKNINVRTNCTDGKSNLYYKSLIGDKSDNIPKISSLVNKEVASKLCENYEDLVDWLNKNNIYDKFMFNLKLISFEYIPDEYVNIFNKTYKIDVN</sequence>
<protein>
    <recommendedName>
        <fullName evidence="3">5'-3' exonuclease domain-containing protein</fullName>
    </recommendedName>
</protein>
<dbReference type="SUPFAM" id="SSF47807">
    <property type="entry name" value="5' to 3' exonuclease, C-terminal subdomain"/>
    <property type="match status" value="1"/>
</dbReference>
<dbReference type="SMART" id="SM00475">
    <property type="entry name" value="53EXOc"/>
    <property type="match status" value="1"/>
</dbReference>
<dbReference type="InterPro" id="IPR020046">
    <property type="entry name" value="5-3_exonucl_a-hlix_arch_N"/>
</dbReference>
<evidence type="ECO:0000256" key="1">
    <source>
        <dbReference type="ARBA" id="ARBA00022722"/>
    </source>
</evidence>
<evidence type="ECO:0000313" key="4">
    <source>
        <dbReference type="EMBL" id="QHU07144.1"/>
    </source>
</evidence>
<dbReference type="PANTHER" id="PTHR42646">
    <property type="entry name" value="FLAP ENDONUCLEASE XNI"/>
    <property type="match status" value="1"/>
</dbReference>
<dbReference type="InterPro" id="IPR036279">
    <property type="entry name" value="5-3_exonuclease_C_sf"/>
</dbReference>
<dbReference type="GO" id="GO:0033567">
    <property type="term" value="P:DNA replication, Okazaki fragment processing"/>
    <property type="evidence" value="ECO:0007669"/>
    <property type="project" value="InterPro"/>
</dbReference>
<dbReference type="InterPro" id="IPR002421">
    <property type="entry name" value="5-3_exonuclease"/>
</dbReference>
<dbReference type="EMBL" id="MN740684">
    <property type="protein sequence ID" value="QHU07144.1"/>
    <property type="molecule type" value="Genomic_DNA"/>
</dbReference>
<dbReference type="Pfam" id="PF02739">
    <property type="entry name" value="5_3_exonuc_N"/>
    <property type="match status" value="1"/>
</dbReference>
<dbReference type="GO" id="GO:0003677">
    <property type="term" value="F:DNA binding"/>
    <property type="evidence" value="ECO:0007669"/>
    <property type="project" value="InterPro"/>
</dbReference>
<evidence type="ECO:0000259" key="3">
    <source>
        <dbReference type="SMART" id="SM00475"/>
    </source>
</evidence>
<reference evidence="4" key="1">
    <citation type="journal article" date="2020" name="Nature">
        <title>Giant virus diversity and host interactions through global metagenomics.</title>
        <authorList>
            <person name="Schulz F."/>
            <person name="Roux S."/>
            <person name="Paez-Espino D."/>
            <person name="Jungbluth S."/>
            <person name="Walsh D.A."/>
            <person name="Denef V.J."/>
            <person name="McMahon K.D."/>
            <person name="Konstantinidis K.T."/>
            <person name="Eloe-Fadrosh E.A."/>
            <person name="Kyrpides N.C."/>
            <person name="Woyke T."/>
        </authorList>
    </citation>
    <scope>NUCLEOTIDE SEQUENCE</scope>
    <source>
        <strain evidence="4">GVMAG-S-1040241-154</strain>
    </source>
</reference>
<dbReference type="GO" id="GO:0008409">
    <property type="term" value="F:5'-3' exonuclease activity"/>
    <property type="evidence" value="ECO:0007669"/>
    <property type="project" value="InterPro"/>
</dbReference>
<dbReference type="InterPro" id="IPR029060">
    <property type="entry name" value="PIN-like_dom_sf"/>
</dbReference>
<accession>A0A6C0JTY0</accession>